<sequence length="496" mass="55693">MVFISTGSRNPYASRNGKSLRVSPRLVGIFAMSMCLWLFALVAVVEESPDLKNEVTQEERKIGLRAKRFINKEKHWLRDRLGTDDETKGRTGPSSNEPESHPWELTQLEDIALRVGPNDLSIHIVFSTDCTPYQHWQSYSFFLAALRVRQPGRVTQIASGCNEKEAEALRSWFEEQVQPLSLRFGLHLTPHFSAVKDENGKATGEDYEVIVFNKPYGLKHWLEEGEGMGIDSSGLPWRHDTIVALLDPDQILIRPITGHFQSPYDVFRSGDSQEGSGYNKDSSKTMSGETYFTVRHGHPVSQEYGFHDSWRAYASVAGLDSNASKVTTLEALRSYAVGPPYLATALDMYKIAVKWVSTRDESCIILPRNLISLKRPKVEFVPKVYKVFPQLMAEMYAFSIASADLKLPHQILSSMMVSDTSTGSSGTDGDGEGWKAIDKIPGDEVCTFALSNLDADVRPLPNVLHFCHRYGVGEQDFFAKKKLPTDFVSIFDYACR</sequence>
<protein>
    <submittedName>
        <fullName evidence="3">Uncharacterized protein</fullName>
    </submittedName>
</protein>
<gene>
    <name evidence="3" type="ORF">THAOC_31832</name>
</gene>
<dbReference type="Proteomes" id="UP000266841">
    <property type="component" value="Unassembled WGS sequence"/>
</dbReference>
<keyword evidence="4" id="KW-1185">Reference proteome</keyword>
<evidence type="ECO:0000313" key="3">
    <source>
        <dbReference type="EMBL" id="EJK49311.1"/>
    </source>
</evidence>
<keyword evidence="2" id="KW-1133">Transmembrane helix</keyword>
<dbReference type="OrthoDB" id="2015991at2759"/>
<dbReference type="InterPro" id="IPR044845">
    <property type="entry name" value="HPAT/SRGT1-like"/>
</dbReference>
<organism evidence="3 4">
    <name type="scientific">Thalassiosira oceanica</name>
    <name type="common">Marine diatom</name>
    <dbReference type="NCBI Taxonomy" id="159749"/>
    <lineage>
        <taxon>Eukaryota</taxon>
        <taxon>Sar</taxon>
        <taxon>Stramenopiles</taxon>
        <taxon>Ochrophyta</taxon>
        <taxon>Bacillariophyta</taxon>
        <taxon>Coscinodiscophyceae</taxon>
        <taxon>Thalassiosirophycidae</taxon>
        <taxon>Thalassiosirales</taxon>
        <taxon>Thalassiosiraceae</taxon>
        <taxon>Thalassiosira</taxon>
    </lineage>
</organism>
<keyword evidence="2" id="KW-0812">Transmembrane</keyword>
<comment type="caution">
    <text evidence="3">The sequence shown here is derived from an EMBL/GenBank/DDBJ whole genome shotgun (WGS) entry which is preliminary data.</text>
</comment>
<dbReference type="eggNOG" id="ENOG502QRHW">
    <property type="taxonomic scope" value="Eukaryota"/>
</dbReference>
<evidence type="ECO:0000313" key="4">
    <source>
        <dbReference type="Proteomes" id="UP000266841"/>
    </source>
</evidence>
<accession>K0RK93</accession>
<dbReference type="OMA" id="MYTIASK"/>
<dbReference type="AlphaFoldDB" id="K0RK93"/>
<reference evidence="3 4" key="1">
    <citation type="journal article" date="2012" name="Genome Biol.">
        <title>Genome and low-iron response of an oceanic diatom adapted to chronic iron limitation.</title>
        <authorList>
            <person name="Lommer M."/>
            <person name="Specht M."/>
            <person name="Roy A.S."/>
            <person name="Kraemer L."/>
            <person name="Andreson R."/>
            <person name="Gutowska M.A."/>
            <person name="Wolf J."/>
            <person name="Bergner S.V."/>
            <person name="Schilhabel M.B."/>
            <person name="Klostermeier U.C."/>
            <person name="Beiko R.G."/>
            <person name="Rosenstiel P."/>
            <person name="Hippler M."/>
            <person name="Laroche J."/>
        </authorList>
    </citation>
    <scope>NUCLEOTIDE SEQUENCE [LARGE SCALE GENOMIC DNA]</scope>
    <source>
        <strain evidence="3 4">CCMP1005</strain>
    </source>
</reference>
<feature type="compositionally biased region" description="Basic and acidic residues" evidence="1">
    <location>
        <begin position="80"/>
        <end position="89"/>
    </location>
</feature>
<dbReference type="GO" id="GO:0016757">
    <property type="term" value="F:glycosyltransferase activity"/>
    <property type="evidence" value="ECO:0007669"/>
    <property type="project" value="InterPro"/>
</dbReference>
<feature type="transmembrane region" description="Helical" evidence="2">
    <location>
        <begin position="26"/>
        <end position="45"/>
    </location>
</feature>
<evidence type="ECO:0000256" key="2">
    <source>
        <dbReference type="SAM" id="Phobius"/>
    </source>
</evidence>
<keyword evidence="2" id="KW-0472">Membrane</keyword>
<evidence type="ECO:0000256" key="1">
    <source>
        <dbReference type="SAM" id="MobiDB-lite"/>
    </source>
</evidence>
<feature type="region of interest" description="Disordered" evidence="1">
    <location>
        <begin position="80"/>
        <end position="102"/>
    </location>
</feature>
<dbReference type="EMBL" id="AGNL01044928">
    <property type="protein sequence ID" value="EJK49311.1"/>
    <property type="molecule type" value="Genomic_DNA"/>
</dbReference>
<proteinExistence type="predicted"/>
<name>K0RK93_THAOC</name>
<dbReference type="PANTHER" id="PTHR31485">
    <property type="entry name" value="PEPTIDYL SERINE ALPHA-GALACTOSYLTRANSFERASE"/>
    <property type="match status" value="1"/>
</dbReference>
<dbReference type="PANTHER" id="PTHR31485:SF7">
    <property type="entry name" value="PEPTIDYL SERINE ALPHA-GALACTOSYLTRANSFERASE"/>
    <property type="match status" value="1"/>
</dbReference>